<organism evidence="1 2">
    <name type="scientific">Pedobacter africanus</name>
    <dbReference type="NCBI Taxonomy" id="151894"/>
    <lineage>
        <taxon>Bacteria</taxon>
        <taxon>Pseudomonadati</taxon>
        <taxon>Bacteroidota</taxon>
        <taxon>Sphingobacteriia</taxon>
        <taxon>Sphingobacteriales</taxon>
        <taxon>Sphingobacteriaceae</taxon>
        <taxon>Pedobacter</taxon>
    </lineage>
</organism>
<evidence type="ECO:0000313" key="1">
    <source>
        <dbReference type="EMBL" id="MDR6782372.1"/>
    </source>
</evidence>
<accession>A0ACC6KT53</accession>
<keyword evidence="1" id="KW-0808">Transferase</keyword>
<dbReference type="EC" id="2.4.1.1" evidence="1"/>
<keyword evidence="1" id="KW-0328">Glycosyltransferase</keyword>
<protein>
    <submittedName>
        <fullName evidence="1">Starch phosphorylase</fullName>
        <ecNumber evidence="1">2.4.1.1</ecNumber>
    </submittedName>
</protein>
<keyword evidence="2" id="KW-1185">Reference proteome</keyword>
<evidence type="ECO:0000313" key="2">
    <source>
        <dbReference type="Proteomes" id="UP001246858"/>
    </source>
</evidence>
<name>A0ACC6KT53_9SPHI</name>
<reference evidence="1" key="1">
    <citation type="submission" date="2023-07" db="EMBL/GenBank/DDBJ databases">
        <title>Sorghum-associated microbial communities from plants grown in Nebraska, USA.</title>
        <authorList>
            <person name="Schachtman D."/>
        </authorList>
    </citation>
    <scope>NUCLEOTIDE SEQUENCE</scope>
    <source>
        <strain evidence="1">2697</strain>
    </source>
</reference>
<sequence length="555" mass="62557">MLSKKDIFGFTPDQQYSTAVAYFSMEFAVHQALKTYSGGLGFLAGSHLRSAYQLKQNLVGIGMLWKYGYYDQTRDKDQLMKPAYTEKQYAYLTDTGISFTVPVHDSPVHVKAFLLKPETFGTAPLFLLSTDVPENDYLSRTITHRLYDPYETTRIAQSIVLGTGGAMLLDILNLTPDVYHMNEGHAVSLNFYLYAKHKSLEEVKKRVVFTTHTPEMAGNEEHKYSLLKEMSFFYHLQEHEVKSVLGMDGDQFSYTLAALKFSRKANGVSKLHGKVARDMWGHYTGICEITSITNAQNQTYWEDPVIGNAIKLSDDKGIAARKKEMKAELFKVVADQCGKLFNPDVITIVWARRFAGYKRADLVMQDWNRFLSLVKNESLPVQFIWAGKPYPEDFGAIGLFNQIISRVLPLKNCAVLTGYELELSALLKKGSDVWLNNPRMYREASGTSGMTAAMNGSINLSLPDGWIPEFAVDKVNSFLIQPAPDGSSDQEQDRGENISLMDTLEQTVLPLYYNSPEKWLTIVKTAARDVTPAFEAGRMAAEYYTKLYSEQQAAL</sequence>
<gene>
    <name evidence="1" type="ORF">J2X78_000924</name>
</gene>
<proteinExistence type="predicted"/>
<dbReference type="Proteomes" id="UP001246858">
    <property type="component" value="Unassembled WGS sequence"/>
</dbReference>
<comment type="caution">
    <text evidence="1">The sequence shown here is derived from an EMBL/GenBank/DDBJ whole genome shotgun (WGS) entry which is preliminary data.</text>
</comment>
<dbReference type="EMBL" id="JAVDTF010000001">
    <property type="protein sequence ID" value="MDR6782372.1"/>
    <property type="molecule type" value="Genomic_DNA"/>
</dbReference>